<name>A0A0W0FEB3_MONRR</name>
<feature type="region of interest" description="Disordered" evidence="4">
    <location>
        <begin position="33"/>
        <end position="70"/>
    </location>
</feature>
<evidence type="ECO:0000256" key="3">
    <source>
        <dbReference type="PROSITE-ProRule" id="PRU00221"/>
    </source>
</evidence>
<feature type="signal peptide" evidence="5">
    <location>
        <begin position="1"/>
        <end position="19"/>
    </location>
</feature>
<dbReference type="InterPro" id="IPR050505">
    <property type="entry name" value="WDR55/POC1"/>
</dbReference>
<feature type="chain" id="PRO_5006901727" evidence="5">
    <location>
        <begin position="20"/>
        <end position="524"/>
    </location>
</feature>
<dbReference type="EMBL" id="LATX01002055">
    <property type="protein sequence ID" value="KTB34629.1"/>
    <property type="molecule type" value="Genomic_DNA"/>
</dbReference>
<evidence type="ECO:0000256" key="2">
    <source>
        <dbReference type="ARBA" id="ARBA00022737"/>
    </source>
</evidence>
<feature type="compositionally biased region" description="Polar residues" evidence="4">
    <location>
        <begin position="33"/>
        <end position="46"/>
    </location>
</feature>
<keyword evidence="2" id="KW-0677">Repeat</keyword>
<dbReference type="Proteomes" id="UP000054988">
    <property type="component" value="Unassembled WGS sequence"/>
</dbReference>
<comment type="caution">
    <text evidence="6">The sequence shown here is derived from an EMBL/GenBank/DDBJ whole genome shotgun (WGS) entry which is preliminary data.</text>
</comment>
<evidence type="ECO:0000256" key="4">
    <source>
        <dbReference type="SAM" id="MobiDB-lite"/>
    </source>
</evidence>
<sequence>MITFLYLLFLFLLAAEASGQGGILSLGLDTPTSEQQKTLGHQSESISPARDPEKPLPDPSSFFPGHPKQRGNEAACIRIPESEGIHGPCDSHPIEPDARRAAGPIAISRDGSLLAVAAKGASRLYIYDTKTLRQRQNFETAPLSVIQRLFFGSQSKLVVYSSEDRMTLDYGVRVFDLDKELEMQPHKFMVRDKAFEAYKRILEEHIPSVNEVVSSETQKLWMTNLVLATRACEDEARGLFFPGSRQYGSQAFQCGEPLSEDGRYLLVTPGTDGQQKRETYIVDIESPEQTRILPFGRMGLGKDMVVHFRNSSLPGRSFIAALTQEGDQFKISDVVSRETLDIPLPDGGITGLLGLNELCKTVFSPDGKAAVVRTSKHHAIWRIEDGTLLPLTPELPHHTGPFSFSADAKLNLVDRVTRHTLASAEVYRRSHVVGLKHTDDGLVVCTLVDGSVALFDLETKREGWITSPTDYDPKKDSWLFDLDYAPFGKDVQVVLSPDGKTLYSADLDGNVRVWSLNRDSENVK</sequence>
<dbReference type="AlphaFoldDB" id="A0A0W0FEB3"/>
<evidence type="ECO:0000313" key="6">
    <source>
        <dbReference type="EMBL" id="KTB34629.1"/>
    </source>
</evidence>
<keyword evidence="1 3" id="KW-0853">WD repeat</keyword>
<dbReference type="SUPFAM" id="SSF69322">
    <property type="entry name" value="Tricorn protease domain 2"/>
    <property type="match status" value="1"/>
</dbReference>
<feature type="repeat" description="WD" evidence="3">
    <location>
        <begin position="493"/>
        <end position="524"/>
    </location>
</feature>
<evidence type="ECO:0000256" key="1">
    <source>
        <dbReference type="ARBA" id="ARBA00022574"/>
    </source>
</evidence>
<dbReference type="PROSITE" id="PS50082">
    <property type="entry name" value="WD_REPEATS_2"/>
    <property type="match status" value="1"/>
</dbReference>
<dbReference type="PANTHER" id="PTHR44019:SF8">
    <property type="entry name" value="POC1 CENTRIOLAR PROTEIN HOMOLOG"/>
    <property type="match status" value="1"/>
</dbReference>
<dbReference type="Gene3D" id="2.130.10.10">
    <property type="entry name" value="YVTN repeat-like/Quinoprotein amine dehydrogenase"/>
    <property type="match status" value="1"/>
</dbReference>
<organism evidence="6 7">
    <name type="scientific">Moniliophthora roreri</name>
    <name type="common">Frosty pod rot fungus</name>
    <name type="synonym">Monilia roreri</name>
    <dbReference type="NCBI Taxonomy" id="221103"/>
    <lineage>
        <taxon>Eukaryota</taxon>
        <taxon>Fungi</taxon>
        <taxon>Dikarya</taxon>
        <taxon>Basidiomycota</taxon>
        <taxon>Agaricomycotina</taxon>
        <taxon>Agaricomycetes</taxon>
        <taxon>Agaricomycetidae</taxon>
        <taxon>Agaricales</taxon>
        <taxon>Marasmiineae</taxon>
        <taxon>Marasmiaceae</taxon>
        <taxon>Moniliophthora</taxon>
    </lineage>
</organism>
<evidence type="ECO:0000256" key="5">
    <source>
        <dbReference type="SAM" id="SignalP"/>
    </source>
</evidence>
<dbReference type="InterPro" id="IPR001680">
    <property type="entry name" value="WD40_rpt"/>
</dbReference>
<gene>
    <name evidence="6" type="ORF">WG66_12793</name>
</gene>
<dbReference type="InterPro" id="IPR015943">
    <property type="entry name" value="WD40/YVTN_repeat-like_dom_sf"/>
</dbReference>
<dbReference type="PANTHER" id="PTHR44019">
    <property type="entry name" value="WD REPEAT-CONTAINING PROTEIN 55"/>
    <property type="match status" value="1"/>
</dbReference>
<protein>
    <submittedName>
        <fullName evidence="6">Uncharacterized protein</fullName>
    </submittedName>
</protein>
<keyword evidence="5" id="KW-0732">Signal</keyword>
<accession>A0A0W0FEB3</accession>
<reference evidence="6 7" key="1">
    <citation type="submission" date="2015-12" db="EMBL/GenBank/DDBJ databases">
        <title>Draft genome sequence of Moniliophthora roreri, the causal agent of frosty pod rot of cacao.</title>
        <authorList>
            <person name="Aime M.C."/>
            <person name="Diaz-Valderrama J.R."/>
            <person name="Kijpornyongpan T."/>
            <person name="Phillips-Mora W."/>
        </authorList>
    </citation>
    <scope>NUCLEOTIDE SEQUENCE [LARGE SCALE GENOMIC DNA]</scope>
    <source>
        <strain evidence="6 7">MCA 2952</strain>
    </source>
</reference>
<evidence type="ECO:0000313" key="7">
    <source>
        <dbReference type="Proteomes" id="UP000054988"/>
    </source>
</evidence>
<proteinExistence type="predicted"/>